<protein>
    <submittedName>
        <fullName evidence="2">Uncharacterized protein LOC103504574</fullName>
    </submittedName>
</protein>
<dbReference type="RefSeq" id="XP_008467152.2">
    <property type="nucleotide sequence ID" value="XM_008468930.3"/>
</dbReference>
<organism evidence="1 2">
    <name type="scientific">Cucumis melo</name>
    <name type="common">Muskmelon</name>
    <dbReference type="NCBI Taxonomy" id="3656"/>
    <lineage>
        <taxon>Eukaryota</taxon>
        <taxon>Viridiplantae</taxon>
        <taxon>Streptophyta</taxon>
        <taxon>Embryophyta</taxon>
        <taxon>Tracheophyta</taxon>
        <taxon>Spermatophyta</taxon>
        <taxon>Magnoliopsida</taxon>
        <taxon>eudicotyledons</taxon>
        <taxon>Gunneridae</taxon>
        <taxon>Pentapetalae</taxon>
        <taxon>rosids</taxon>
        <taxon>fabids</taxon>
        <taxon>Cucurbitales</taxon>
        <taxon>Cucurbitaceae</taxon>
        <taxon>Benincaseae</taxon>
        <taxon>Cucumis</taxon>
    </lineage>
</organism>
<sequence length="138" mass="15621">MKSMCNYTNNSATRIKGASVQKINYPFIFFFMQPLSPPPTSVSFADCRPLPSTLTSRHKPTPNATSHFPLRRTLSCRDPMSIYQIGSTFGWRLSRCQATFWCFLATFGESRGKLSTNKAVTDCCFLTCSHNLCSHYVR</sequence>
<accession>A0A1S3CU51</accession>
<evidence type="ECO:0000313" key="2">
    <source>
        <dbReference type="RefSeq" id="XP_008467152.2"/>
    </source>
</evidence>
<keyword evidence="1" id="KW-1185">Reference proteome</keyword>
<gene>
    <name evidence="2" type="primary">LOC103504574</name>
</gene>
<name>A0A1S3CU51_CUCME</name>
<reference evidence="2" key="1">
    <citation type="submission" date="2025-08" db="UniProtKB">
        <authorList>
            <consortium name="RefSeq"/>
        </authorList>
    </citation>
    <scope>IDENTIFICATION</scope>
    <source>
        <tissue evidence="2">Stem</tissue>
    </source>
</reference>
<dbReference type="Proteomes" id="UP001652600">
    <property type="component" value="Chromosome 9"/>
</dbReference>
<dbReference type="KEGG" id="cmo:103504574"/>
<proteinExistence type="predicted"/>
<dbReference type="GeneID" id="103504574"/>
<dbReference type="InParanoid" id="A0A1S3CU51"/>
<evidence type="ECO:0000313" key="1">
    <source>
        <dbReference type="Proteomes" id="UP001652600"/>
    </source>
</evidence>
<dbReference type="AlphaFoldDB" id="A0A1S3CU51"/>